<proteinExistence type="predicted"/>
<sequence length="534" mass="56844">MPASITLSGLSYSTPDGRPLLDNLSIAFGAERTGLVGRNGVGKSTLLRLIAGDLSPRSGTVSVGGRLAALRQIVAPPPEMTVADLFGVTERLALIDRAETGEASLAELAEADWTLPARLEAALSRLGLGIRPDTSLAALSGGETTRAALAALTFDQPDMLLLDEPTNNLDRDGRRAVIELLAGWRGGAVVVSHDRELLETMDAIVELTSIGASRYGGGWSAYRSRKAIELAAARHDLDDAERRLSGERQSAQAQAEKQARRAGAGVRKAARGDMPKIVAGGLERKAEETRAADARLAERRLAAATSAVEEARGKLEVLIPFSVKLPPSGLVADRLVLSLDRMSVGHGDRVLVRDLSLELRGPERVAITGPNGSGKTTLLRAITGELPQLSGTVDRRVGFAFLDQRVSLLDETETIRDNCRRLDPGASEEACRASLARFKFRADAALRLVGSLSGGERLRAGLACVLGRARPPQLLILDEPTNHLDVESIETVEAGLRAYDGALLVVSHDEAFLEAIGIERRVSLASASDETRLD</sequence>
<dbReference type="InterPro" id="IPR027417">
    <property type="entry name" value="P-loop_NTPase"/>
</dbReference>
<protein>
    <submittedName>
        <fullName evidence="6">ABC transporter</fullName>
    </submittedName>
</protein>
<dbReference type="AlphaFoldDB" id="A0A1I4U9R0"/>
<evidence type="ECO:0000313" key="6">
    <source>
        <dbReference type="EMBL" id="PKR91266.1"/>
    </source>
</evidence>
<feature type="region of interest" description="Disordered" evidence="4">
    <location>
        <begin position="242"/>
        <end position="269"/>
    </location>
</feature>
<dbReference type="GO" id="GO:0005524">
    <property type="term" value="F:ATP binding"/>
    <property type="evidence" value="ECO:0007669"/>
    <property type="project" value="UniProtKB-KW"/>
</dbReference>
<feature type="compositionally biased region" description="Low complexity" evidence="4">
    <location>
        <begin position="248"/>
        <end position="267"/>
    </location>
</feature>
<organism evidence="6 7">
    <name type="scientific">Pleomorphomonas diazotrophica</name>
    <dbReference type="NCBI Taxonomy" id="1166257"/>
    <lineage>
        <taxon>Bacteria</taxon>
        <taxon>Pseudomonadati</taxon>
        <taxon>Pseudomonadota</taxon>
        <taxon>Alphaproteobacteria</taxon>
        <taxon>Hyphomicrobiales</taxon>
        <taxon>Pleomorphomonadaceae</taxon>
        <taxon>Pleomorphomonas</taxon>
    </lineage>
</organism>
<dbReference type="Proteomes" id="UP000233491">
    <property type="component" value="Unassembled WGS sequence"/>
</dbReference>
<dbReference type="Pfam" id="PF00005">
    <property type="entry name" value="ABC_tran"/>
    <property type="match status" value="2"/>
</dbReference>
<dbReference type="GO" id="GO:0016887">
    <property type="term" value="F:ATP hydrolysis activity"/>
    <property type="evidence" value="ECO:0007669"/>
    <property type="project" value="InterPro"/>
</dbReference>
<dbReference type="CDD" id="cd03221">
    <property type="entry name" value="ABCF_EF-3"/>
    <property type="match status" value="2"/>
</dbReference>
<evidence type="ECO:0000256" key="2">
    <source>
        <dbReference type="ARBA" id="ARBA00022741"/>
    </source>
</evidence>
<dbReference type="InterPro" id="IPR003439">
    <property type="entry name" value="ABC_transporter-like_ATP-bd"/>
</dbReference>
<evidence type="ECO:0000256" key="1">
    <source>
        <dbReference type="ARBA" id="ARBA00022737"/>
    </source>
</evidence>
<keyword evidence="7" id="KW-1185">Reference proteome</keyword>
<keyword evidence="3" id="KW-0067">ATP-binding</keyword>
<dbReference type="OrthoDB" id="9808609at2"/>
<dbReference type="EMBL" id="PJNW01000001">
    <property type="protein sequence ID" value="PKR91266.1"/>
    <property type="molecule type" value="Genomic_DNA"/>
</dbReference>
<dbReference type="FunFam" id="3.40.50.300:FF:001320">
    <property type="entry name" value="Heme ABC transporter ATP-binding protein"/>
    <property type="match status" value="1"/>
</dbReference>
<dbReference type="InterPro" id="IPR003593">
    <property type="entry name" value="AAA+_ATPase"/>
</dbReference>
<reference evidence="6 7" key="1">
    <citation type="submission" date="2017-12" db="EMBL/GenBank/DDBJ databases">
        <title>Anaerobic carbon monoxide metabolism by Pleomorphomonas carboxyditropha sp. nov., a new mesophilic hydrogenogenic carboxidotroph.</title>
        <authorList>
            <person name="Esquivel-Elizondo S."/>
            <person name="Krajmalnik-Brown R."/>
        </authorList>
    </citation>
    <scope>NUCLEOTIDE SEQUENCE [LARGE SCALE GENOMIC DNA]</scope>
    <source>
        <strain evidence="6 7">R5-392</strain>
    </source>
</reference>
<dbReference type="PANTHER" id="PTHR19211">
    <property type="entry name" value="ATP-BINDING TRANSPORT PROTEIN-RELATED"/>
    <property type="match status" value="1"/>
</dbReference>
<feature type="domain" description="ABC transporter" evidence="5">
    <location>
        <begin position="5"/>
        <end position="235"/>
    </location>
</feature>
<evidence type="ECO:0000256" key="3">
    <source>
        <dbReference type="ARBA" id="ARBA00022840"/>
    </source>
</evidence>
<accession>A0A1I4U9R0</accession>
<gene>
    <name evidence="6" type="ORF">CXZ10_00705</name>
</gene>
<name>A0A1I4U9R0_9HYPH</name>
<dbReference type="Gene3D" id="3.40.50.300">
    <property type="entry name" value="P-loop containing nucleotide triphosphate hydrolases"/>
    <property type="match status" value="2"/>
</dbReference>
<evidence type="ECO:0000259" key="5">
    <source>
        <dbReference type="PROSITE" id="PS50893"/>
    </source>
</evidence>
<keyword evidence="1" id="KW-0677">Repeat</keyword>
<dbReference type="RefSeq" id="WP_101287031.1">
    <property type="nucleotide sequence ID" value="NZ_FOUQ01000007.1"/>
</dbReference>
<dbReference type="PROSITE" id="PS50893">
    <property type="entry name" value="ABC_TRANSPORTER_2"/>
    <property type="match status" value="2"/>
</dbReference>
<dbReference type="SMART" id="SM00382">
    <property type="entry name" value="AAA"/>
    <property type="match status" value="2"/>
</dbReference>
<dbReference type="PANTHER" id="PTHR19211:SF6">
    <property type="entry name" value="BLL7188 PROTEIN"/>
    <property type="match status" value="1"/>
</dbReference>
<dbReference type="SUPFAM" id="SSF52540">
    <property type="entry name" value="P-loop containing nucleoside triphosphate hydrolases"/>
    <property type="match status" value="2"/>
</dbReference>
<dbReference type="InterPro" id="IPR050611">
    <property type="entry name" value="ABCF"/>
</dbReference>
<keyword evidence="2" id="KW-0547">Nucleotide-binding</keyword>
<feature type="domain" description="ABC transporter" evidence="5">
    <location>
        <begin position="337"/>
        <end position="533"/>
    </location>
</feature>
<evidence type="ECO:0000256" key="4">
    <source>
        <dbReference type="SAM" id="MobiDB-lite"/>
    </source>
</evidence>
<evidence type="ECO:0000313" key="7">
    <source>
        <dbReference type="Proteomes" id="UP000233491"/>
    </source>
</evidence>
<comment type="caution">
    <text evidence="6">The sequence shown here is derived from an EMBL/GenBank/DDBJ whole genome shotgun (WGS) entry which is preliminary data.</text>
</comment>